<dbReference type="RefSeq" id="WP_245838307.1">
    <property type="nucleotide sequence ID" value="NZ_FZOY01000014.1"/>
</dbReference>
<evidence type="ECO:0000256" key="4">
    <source>
        <dbReference type="ARBA" id="ARBA00022679"/>
    </source>
</evidence>
<dbReference type="GO" id="GO:0071555">
    <property type="term" value="P:cell wall organization"/>
    <property type="evidence" value="ECO:0007669"/>
    <property type="project" value="UniProtKB-UniRule"/>
</dbReference>
<feature type="active site" description="Nucleophile" evidence="9">
    <location>
        <position position="198"/>
    </location>
</feature>
<keyword evidence="5" id="KW-0378">Hydrolase</keyword>
<keyword evidence="7 9" id="KW-0573">Peptidoglycan synthesis</keyword>
<gene>
    <name evidence="11" type="ORF">SAMN05421757_11440</name>
</gene>
<dbReference type="PANTHER" id="PTHR30582">
    <property type="entry name" value="L,D-TRANSPEPTIDASE"/>
    <property type="match status" value="1"/>
</dbReference>
<keyword evidence="11" id="KW-0449">Lipoprotein</keyword>
<keyword evidence="4" id="KW-0808">Transferase</keyword>
<evidence type="ECO:0000256" key="6">
    <source>
        <dbReference type="ARBA" id="ARBA00022960"/>
    </source>
</evidence>
<dbReference type="GO" id="GO:0018104">
    <property type="term" value="P:peptidoglycan-protein cross-linking"/>
    <property type="evidence" value="ECO:0007669"/>
    <property type="project" value="TreeGrafter"/>
</dbReference>
<dbReference type="UniPathway" id="UPA00219"/>
<dbReference type="InterPro" id="IPR038063">
    <property type="entry name" value="Transpep_catalytic_dom"/>
</dbReference>
<dbReference type="InterPro" id="IPR050979">
    <property type="entry name" value="LD-transpeptidase"/>
</dbReference>
<name>A0A239MA39_9RHOB</name>
<evidence type="ECO:0000256" key="3">
    <source>
        <dbReference type="ARBA" id="ARBA00022676"/>
    </source>
</evidence>
<reference evidence="11 12" key="1">
    <citation type="submission" date="2017-06" db="EMBL/GenBank/DDBJ databases">
        <authorList>
            <person name="Kim H.J."/>
            <person name="Triplett B.A."/>
        </authorList>
    </citation>
    <scope>NUCLEOTIDE SEQUENCE [LARGE SCALE GENOMIC DNA]</scope>
    <source>
        <strain evidence="11 12">DSM 29339</strain>
    </source>
</reference>
<feature type="active site" description="Proton donor/acceptor" evidence="9">
    <location>
        <position position="182"/>
    </location>
</feature>
<dbReference type="GO" id="GO:0071972">
    <property type="term" value="F:peptidoglycan L,D-transpeptidase activity"/>
    <property type="evidence" value="ECO:0007669"/>
    <property type="project" value="TreeGrafter"/>
</dbReference>
<keyword evidence="3" id="KW-0328">Glycosyltransferase</keyword>
<dbReference type="GO" id="GO:0005576">
    <property type="term" value="C:extracellular region"/>
    <property type="evidence" value="ECO:0007669"/>
    <property type="project" value="TreeGrafter"/>
</dbReference>
<dbReference type="EMBL" id="FZOY01000014">
    <property type="protein sequence ID" value="SNT38953.1"/>
    <property type="molecule type" value="Genomic_DNA"/>
</dbReference>
<dbReference type="PANTHER" id="PTHR30582:SF24">
    <property type="entry name" value="L,D-TRANSPEPTIDASE ERFK_SRFK-RELATED"/>
    <property type="match status" value="1"/>
</dbReference>
<evidence type="ECO:0000256" key="2">
    <source>
        <dbReference type="ARBA" id="ARBA00005992"/>
    </source>
</evidence>
<dbReference type="GO" id="GO:0016757">
    <property type="term" value="F:glycosyltransferase activity"/>
    <property type="evidence" value="ECO:0007669"/>
    <property type="project" value="UniProtKB-KW"/>
</dbReference>
<dbReference type="Proteomes" id="UP000198426">
    <property type="component" value="Unassembled WGS sequence"/>
</dbReference>
<keyword evidence="12" id="KW-1185">Reference proteome</keyword>
<dbReference type="Pfam" id="PF03734">
    <property type="entry name" value="YkuD"/>
    <property type="match status" value="1"/>
</dbReference>
<dbReference type="InterPro" id="IPR006311">
    <property type="entry name" value="TAT_signal"/>
</dbReference>
<evidence type="ECO:0000313" key="12">
    <source>
        <dbReference type="Proteomes" id="UP000198426"/>
    </source>
</evidence>
<keyword evidence="6 9" id="KW-0133">Cell shape</keyword>
<evidence type="ECO:0000256" key="9">
    <source>
        <dbReference type="PROSITE-ProRule" id="PRU01373"/>
    </source>
</evidence>
<protein>
    <submittedName>
        <fullName evidence="11">Lipoprotein-anchoring transpeptidase ErfK/SrfK</fullName>
    </submittedName>
</protein>
<feature type="domain" description="L,D-TPase catalytic" evidence="10">
    <location>
        <begin position="83"/>
        <end position="222"/>
    </location>
</feature>
<evidence type="ECO:0000256" key="8">
    <source>
        <dbReference type="ARBA" id="ARBA00023316"/>
    </source>
</evidence>
<keyword evidence="8 9" id="KW-0961">Cell wall biogenesis/degradation</keyword>
<evidence type="ECO:0000256" key="1">
    <source>
        <dbReference type="ARBA" id="ARBA00004752"/>
    </source>
</evidence>
<comment type="similarity">
    <text evidence="2">Belongs to the YkuD family.</text>
</comment>
<dbReference type="AlphaFoldDB" id="A0A239MA39"/>
<dbReference type="InterPro" id="IPR005490">
    <property type="entry name" value="LD_TPept_cat_dom"/>
</dbReference>
<evidence type="ECO:0000256" key="7">
    <source>
        <dbReference type="ARBA" id="ARBA00022984"/>
    </source>
</evidence>
<evidence type="ECO:0000313" key="11">
    <source>
        <dbReference type="EMBL" id="SNT38953.1"/>
    </source>
</evidence>
<dbReference type="Gene3D" id="2.40.440.10">
    <property type="entry name" value="L,D-transpeptidase catalytic domain-like"/>
    <property type="match status" value="1"/>
</dbReference>
<evidence type="ECO:0000259" key="10">
    <source>
        <dbReference type="PROSITE" id="PS52029"/>
    </source>
</evidence>
<proteinExistence type="inferred from homology"/>
<organism evidence="11 12">
    <name type="scientific">Tropicimonas sediminicola</name>
    <dbReference type="NCBI Taxonomy" id="1031541"/>
    <lineage>
        <taxon>Bacteria</taxon>
        <taxon>Pseudomonadati</taxon>
        <taxon>Pseudomonadota</taxon>
        <taxon>Alphaproteobacteria</taxon>
        <taxon>Rhodobacterales</taxon>
        <taxon>Roseobacteraceae</taxon>
        <taxon>Tropicimonas</taxon>
    </lineage>
</organism>
<dbReference type="SUPFAM" id="SSF141523">
    <property type="entry name" value="L,D-transpeptidase catalytic domain-like"/>
    <property type="match status" value="1"/>
</dbReference>
<dbReference type="GO" id="GO:0008360">
    <property type="term" value="P:regulation of cell shape"/>
    <property type="evidence" value="ECO:0007669"/>
    <property type="project" value="UniProtKB-UniRule"/>
</dbReference>
<sequence>MSMNRRSFLAAGAAASLAACTQPTSEVVSRQPSPVSEPIPPLPAFYGAVEGEPYPVPAVPEGIVPQRLWRQEVDNPYPQEPEGTIVVDPDAGYLHLVLSPERALRYGAGTGAAAFSWSGIARLQYAREWPRWKVPESMAERRPELEPYTVANGGMDPGPGNPLGARALYLFQNGQDTLYRIHGACEPEHLGKAVSSGCIRLLDQDAIDLYNRAKHGTRVWVLPSMKPQRLGALY</sequence>
<accession>A0A239MA39</accession>
<comment type="pathway">
    <text evidence="1 9">Cell wall biogenesis; peptidoglycan biosynthesis.</text>
</comment>
<dbReference type="PROSITE" id="PS52029">
    <property type="entry name" value="LD_TPASE"/>
    <property type="match status" value="1"/>
</dbReference>
<evidence type="ECO:0000256" key="5">
    <source>
        <dbReference type="ARBA" id="ARBA00022801"/>
    </source>
</evidence>
<dbReference type="PROSITE" id="PS51257">
    <property type="entry name" value="PROKAR_LIPOPROTEIN"/>
    <property type="match status" value="1"/>
</dbReference>
<dbReference type="CDD" id="cd16913">
    <property type="entry name" value="YkuD_like"/>
    <property type="match status" value="1"/>
</dbReference>
<dbReference type="PROSITE" id="PS51318">
    <property type="entry name" value="TAT"/>
    <property type="match status" value="1"/>
</dbReference>